<accession>T1FAU7</accession>
<dbReference type="InterPro" id="IPR011598">
    <property type="entry name" value="bHLH_dom"/>
</dbReference>
<feature type="compositionally biased region" description="Low complexity" evidence="1">
    <location>
        <begin position="44"/>
        <end position="57"/>
    </location>
</feature>
<dbReference type="EnsemblMetazoa" id="HelroT176734">
    <property type="protein sequence ID" value="HelroP176734"/>
    <property type="gene ID" value="HelroG176734"/>
</dbReference>
<dbReference type="SUPFAM" id="SSF47459">
    <property type="entry name" value="HLH, helix-loop-helix DNA-binding domain"/>
    <property type="match status" value="1"/>
</dbReference>
<dbReference type="OrthoDB" id="8583783at2759"/>
<dbReference type="STRING" id="6412.T1FAU7"/>
<evidence type="ECO:0000256" key="1">
    <source>
        <dbReference type="SAM" id="MobiDB-lite"/>
    </source>
</evidence>
<dbReference type="GO" id="GO:0000981">
    <property type="term" value="F:DNA-binding transcription factor activity, RNA polymerase II-specific"/>
    <property type="evidence" value="ECO:0000318"/>
    <property type="project" value="GO_Central"/>
</dbReference>
<feature type="domain" description="BHLH" evidence="2">
    <location>
        <begin position="116"/>
        <end position="149"/>
    </location>
</feature>
<organism evidence="4 5">
    <name type="scientific">Helobdella robusta</name>
    <name type="common">Californian leech</name>
    <dbReference type="NCBI Taxonomy" id="6412"/>
    <lineage>
        <taxon>Eukaryota</taxon>
        <taxon>Metazoa</taxon>
        <taxon>Spiralia</taxon>
        <taxon>Lophotrochozoa</taxon>
        <taxon>Annelida</taxon>
        <taxon>Clitellata</taxon>
        <taxon>Hirudinea</taxon>
        <taxon>Rhynchobdellida</taxon>
        <taxon>Glossiphoniidae</taxon>
        <taxon>Helobdella</taxon>
    </lineage>
</organism>
<proteinExistence type="predicted"/>
<feature type="compositionally biased region" description="Basic residues" evidence="1">
    <location>
        <begin position="30"/>
        <end position="43"/>
    </location>
</feature>
<dbReference type="GO" id="GO:0000977">
    <property type="term" value="F:RNA polymerase II transcription regulatory region sequence-specific DNA binding"/>
    <property type="evidence" value="ECO:0000318"/>
    <property type="project" value="GO_Central"/>
</dbReference>
<dbReference type="Pfam" id="PF00010">
    <property type="entry name" value="HLH"/>
    <property type="match status" value="1"/>
</dbReference>
<evidence type="ECO:0000313" key="5">
    <source>
        <dbReference type="Proteomes" id="UP000015101"/>
    </source>
</evidence>
<dbReference type="EMBL" id="KB097106">
    <property type="protein sequence ID" value="ESN99566.1"/>
    <property type="molecule type" value="Genomic_DNA"/>
</dbReference>
<dbReference type="InterPro" id="IPR036638">
    <property type="entry name" value="HLH_DNA-bd_sf"/>
</dbReference>
<feature type="region of interest" description="Disordered" evidence="1">
    <location>
        <begin position="1"/>
        <end position="77"/>
    </location>
</feature>
<evidence type="ECO:0000313" key="3">
    <source>
        <dbReference type="EMBL" id="ESN99566.1"/>
    </source>
</evidence>
<dbReference type="GO" id="GO:0032502">
    <property type="term" value="P:developmental process"/>
    <property type="evidence" value="ECO:0000318"/>
    <property type="project" value="GO_Central"/>
</dbReference>
<dbReference type="GO" id="GO:0046983">
    <property type="term" value="F:protein dimerization activity"/>
    <property type="evidence" value="ECO:0007669"/>
    <property type="project" value="InterPro"/>
</dbReference>
<dbReference type="KEGG" id="hro:HELRODRAFT_176734"/>
<reference evidence="3 5" key="2">
    <citation type="journal article" date="2013" name="Nature">
        <title>Insights into bilaterian evolution from three spiralian genomes.</title>
        <authorList>
            <person name="Simakov O."/>
            <person name="Marletaz F."/>
            <person name="Cho S.J."/>
            <person name="Edsinger-Gonzales E."/>
            <person name="Havlak P."/>
            <person name="Hellsten U."/>
            <person name="Kuo D.H."/>
            <person name="Larsson T."/>
            <person name="Lv J."/>
            <person name="Arendt D."/>
            <person name="Savage R."/>
            <person name="Osoegawa K."/>
            <person name="de Jong P."/>
            <person name="Grimwood J."/>
            <person name="Chapman J.A."/>
            <person name="Shapiro H."/>
            <person name="Aerts A."/>
            <person name="Otillar R.P."/>
            <person name="Terry A.Y."/>
            <person name="Boore J.L."/>
            <person name="Grigoriev I.V."/>
            <person name="Lindberg D.R."/>
            <person name="Seaver E.C."/>
            <person name="Weisblat D.A."/>
            <person name="Putnam N.H."/>
            <person name="Rokhsar D.S."/>
        </authorList>
    </citation>
    <scope>NUCLEOTIDE SEQUENCE</scope>
</reference>
<dbReference type="HOGENOM" id="CLU_1671241_0_0_1"/>
<keyword evidence="5" id="KW-1185">Reference proteome</keyword>
<dbReference type="RefSeq" id="XP_009022331.1">
    <property type="nucleotide sequence ID" value="XM_009024083.1"/>
</dbReference>
<dbReference type="Proteomes" id="UP000015101">
    <property type="component" value="Unassembled WGS sequence"/>
</dbReference>
<dbReference type="InParanoid" id="T1FAU7"/>
<evidence type="ECO:0000313" key="4">
    <source>
        <dbReference type="EnsemblMetazoa" id="HelroP176734"/>
    </source>
</evidence>
<feature type="compositionally biased region" description="Basic and acidic residues" evidence="1">
    <location>
        <begin position="1"/>
        <end position="21"/>
    </location>
</feature>
<sequence>MAKEKRLVEETREQSISEIKHKTQYLRQRTQPHRPPPKLRLPRPQKQLKQQLLQLQQPQPPQCKQEGIERQVEDDISSSPFNVDNINNYSINTDENNNIIFFNGSNFNDGKLNLNNKAFSRLKNVLPKLPHDKLSKIQTIKLAAYYINFMYSQLKENE</sequence>
<evidence type="ECO:0000259" key="2">
    <source>
        <dbReference type="Pfam" id="PF00010"/>
    </source>
</evidence>
<gene>
    <name evidence="4" type="primary">20205946</name>
    <name evidence="3" type="ORF">HELRODRAFT_176734</name>
</gene>
<dbReference type="GeneID" id="20205946"/>
<reference evidence="4" key="3">
    <citation type="submission" date="2015-06" db="UniProtKB">
        <authorList>
            <consortium name="EnsemblMetazoa"/>
        </authorList>
    </citation>
    <scope>IDENTIFICATION</scope>
</reference>
<reference evidence="5" key="1">
    <citation type="submission" date="2012-12" db="EMBL/GenBank/DDBJ databases">
        <authorList>
            <person name="Hellsten U."/>
            <person name="Grimwood J."/>
            <person name="Chapman J.A."/>
            <person name="Shapiro H."/>
            <person name="Aerts A."/>
            <person name="Otillar R.P."/>
            <person name="Terry A.Y."/>
            <person name="Boore J.L."/>
            <person name="Simakov O."/>
            <person name="Marletaz F."/>
            <person name="Cho S.-J."/>
            <person name="Edsinger-Gonzales E."/>
            <person name="Havlak P."/>
            <person name="Kuo D.-H."/>
            <person name="Larsson T."/>
            <person name="Lv J."/>
            <person name="Arendt D."/>
            <person name="Savage R."/>
            <person name="Osoegawa K."/>
            <person name="de Jong P."/>
            <person name="Lindberg D.R."/>
            <person name="Seaver E.C."/>
            <person name="Weisblat D.A."/>
            <person name="Putnam N.H."/>
            <person name="Grigoriev I.V."/>
            <person name="Rokhsar D.S."/>
        </authorList>
    </citation>
    <scope>NUCLEOTIDE SEQUENCE</scope>
</reference>
<protein>
    <recommendedName>
        <fullName evidence="2">BHLH domain-containing protein</fullName>
    </recommendedName>
</protein>
<name>T1FAU7_HELRO</name>
<dbReference type="CTD" id="20205946"/>
<dbReference type="EMBL" id="AMQM01005814">
    <property type="status" value="NOT_ANNOTATED_CDS"/>
    <property type="molecule type" value="Genomic_DNA"/>
</dbReference>
<dbReference type="Gene3D" id="4.10.280.10">
    <property type="entry name" value="Helix-loop-helix DNA-binding domain"/>
    <property type="match status" value="1"/>
</dbReference>
<dbReference type="GO" id="GO:0006357">
    <property type="term" value="P:regulation of transcription by RNA polymerase II"/>
    <property type="evidence" value="ECO:0000318"/>
    <property type="project" value="GO_Central"/>
</dbReference>
<dbReference type="AlphaFoldDB" id="T1FAU7"/>